<keyword evidence="4 6" id="KW-0804">Transcription</keyword>
<sequence length="538" mass="60931">MPSFCVDFSAVPLCFKFLHSELLLKSMVRSCTFVYNPVSIPIDVEDEVDFAESHIELQISCDYFKREPTEIGTVMPDVIEIKDNLSLHASVKGPILSGQNGKHKNIKHKGTQRRRTSHRLKKARSASLVDRSNGALAYSLRSGQKRRSVPCVGSNKKLRSSVNSCTAVSSLEASSAMVDSREGHNSSHCSANILIKESDRCHRVEGAVVTLEKPASNDWHFAVKKDGITKGTFKAEKVMRPCSCNRYTHVIMFSLDNGWKLEFPNRRDWVVFKDLYKECSDHSIPATVPKLIPVPGVHDVSDYAYSGSVSFERPDAYISANGDELSRAMTRKTANYDMDSEDEDWRSKFNNEFQEHVSEDNFELIVNALEKAYFFNSGDFYDEKYAAIQCKEFGSKEVVEAVYSYWMRKREQKRSSLLRVFQSYQAKRLPLIPQPLLRKKRSFKRQPSQLGRGKHPSALQAIASEQEALEEKNTLLKIEKAKASAKEAKEFALQKRKRAQTLMENADLAVYKATMLVKIAEVAQAGESVDAFATYFLH</sequence>
<keyword evidence="7" id="KW-0175">Coiled coil</keyword>
<comment type="similarity">
    <text evidence="2 6">Belongs to the enhancer of polycomb family.</text>
</comment>
<evidence type="ECO:0000256" key="4">
    <source>
        <dbReference type="ARBA" id="ARBA00023163"/>
    </source>
</evidence>
<evidence type="ECO:0000313" key="10">
    <source>
        <dbReference type="Proteomes" id="UP000447434"/>
    </source>
</evidence>
<evidence type="ECO:0000313" key="9">
    <source>
        <dbReference type="EMBL" id="KAE9619281.1"/>
    </source>
</evidence>
<evidence type="ECO:0000256" key="3">
    <source>
        <dbReference type="ARBA" id="ARBA00023015"/>
    </source>
</evidence>
<dbReference type="InterPro" id="IPR019542">
    <property type="entry name" value="Enhancer_polycomb-like_N"/>
</dbReference>
<keyword evidence="10" id="KW-1185">Reference proteome</keyword>
<comment type="caution">
    <text evidence="9">The sequence shown here is derived from an EMBL/GenBank/DDBJ whole genome shotgun (WGS) entry which is preliminary data.</text>
</comment>
<dbReference type="Proteomes" id="UP000447434">
    <property type="component" value="Chromosome 2"/>
</dbReference>
<gene>
    <name evidence="9" type="ORF">Lalb_Chr02g0151451</name>
</gene>
<keyword evidence="5 6" id="KW-0539">Nucleus</keyword>
<protein>
    <recommendedName>
        <fullName evidence="6">Enhancer of polycomb-like protein</fullName>
    </recommendedName>
</protein>
<dbReference type="PANTHER" id="PTHR14898">
    <property type="entry name" value="ENHANCER OF POLYCOMB"/>
    <property type="match status" value="1"/>
</dbReference>
<dbReference type="InterPro" id="IPR024943">
    <property type="entry name" value="Enhancer_polycomb"/>
</dbReference>
<keyword evidence="3 6" id="KW-0805">Transcription regulation</keyword>
<dbReference type="GO" id="GO:0005634">
    <property type="term" value="C:nucleus"/>
    <property type="evidence" value="ECO:0007669"/>
    <property type="project" value="UniProtKB-SubCell"/>
</dbReference>
<accession>A0A6A4QZT8</accession>
<evidence type="ECO:0000259" key="8">
    <source>
        <dbReference type="Pfam" id="PF10513"/>
    </source>
</evidence>
<reference evidence="10" key="1">
    <citation type="journal article" date="2020" name="Nat. Commun.">
        <title>Genome sequence of the cluster root forming white lupin.</title>
        <authorList>
            <person name="Hufnagel B."/>
            <person name="Marques A."/>
            <person name="Soriano A."/>
            <person name="Marques L."/>
            <person name="Divol F."/>
            <person name="Doumas P."/>
            <person name="Sallet E."/>
            <person name="Mancinotti D."/>
            <person name="Carrere S."/>
            <person name="Marande W."/>
            <person name="Arribat S."/>
            <person name="Keller J."/>
            <person name="Huneau C."/>
            <person name="Blein T."/>
            <person name="Aime D."/>
            <person name="Laguerre M."/>
            <person name="Taylor J."/>
            <person name="Schubert V."/>
            <person name="Nelson M."/>
            <person name="Geu-Flores F."/>
            <person name="Crespi M."/>
            <person name="Gallardo-Guerrero K."/>
            <person name="Delaux P.-M."/>
            <person name="Salse J."/>
            <person name="Berges H."/>
            <person name="Guyot R."/>
            <person name="Gouzy J."/>
            <person name="Peret B."/>
        </authorList>
    </citation>
    <scope>NUCLEOTIDE SEQUENCE [LARGE SCALE GENOMIC DNA]</scope>
    <source>
        <strain evidence="10">cv. Amiga</strain>
    </source>
</reference>
<evidence type="ECO:0000256" key="2">
    <source>
        <dbReference type="ARBA" id="ARBA00008035"/>
    </source>
</evidence>
<dbReference type="EMBL" id="WOCE01000002">
    <property type="protein sequence ID" value="KAE9619281.1"/>
    <property type="molecule type" value="Genomic_DNA"/>
</dbReference>
<dbReference type="GO" id="GO:0006357">
    <property type="term" value="P:regulation of transcription by RNA polymerase II"/>
    <property type="evidence" value="ECO:0007669"/>
    <property type="project" value="InterPro"/>
</dbReference>
<evidence type="ECO:0000256" key="6">
    <source>
        <dbReference type="RuleBase" id="RU361124"/>
    </source>
</evidence>
<dbReference type="Pfam" id="PF10513">
    <property type="entry name" value="EPL1"/>
    <property type="match status" value="1"/>
</dbReference>
<evidence type="ECO:0000256" key="1">
    <source>
        <dbReference type="ARBA" id="ARBA00004123"/>
    </source>
</evidence>
<proteinExistence type="inferred from homology"/>
<organism evidence="9 10">
    <name type="scientific">Lupinus albus</name>
    <name type="common">White lupine</name>
    <name type="synonym">Lupinus termis</name>
    <dbReference type="NCBI Taxonomy" id="3870"/>
    <lineage>
        <taxon>Eukaryota</taxon>
        <taxon>Viridiplantae</taxon>
        <taxon>Streptophyta</taxon>
        <taxon>Embryophyta</taxon>
        <taxon>Tracheophyta</taxon>
        <taxon>Spermatophyta</taxon>
        <taxon>Magnoliopsida</taxon>
        <taxon>eudicotyledons</taxon>
        <taxon>Gunneridae</taxon>
        <taxon>Pentapetalae</taxon>
        <taxon>rosids</taxon>
        <taxon>fabids</taxon>
        <taxon>Fabales</taxon>
        <taxon>Fabaceae</taxon>
        <taxon>Papilionoideae</taxon>
        <taxon>50 kb inversion clade</taxon>
        <taxon>genistoids sensu lato</taxon>
        <taxon>core genistoids</taxon>
        <taxon>Genisteae</taxon>
        <taxon>Lupinus</taxon>
    </lineage>
</organism>
<feature type="coiled-coil region" evidence="7">
    <location>
        <begin position="459"/>
        <end position="486"/>
    </location>
</feature>
<comment type="subcellular location">
    <subcellularLocation>
        <location evidence="1 6">Nucleus</location>
    </subcellularLocation>
</comment>
<name>A0A6A4QZT8_LUPAL</name>
<evidence type="ECO:0000256" key="7">
    <source>
        <dbReference type="SAM" id="Coils"/>
    </source>
</evidence>
<dbReference type="GO" id="GO:0035267">
    <property type="term" value="C:NuA4 histone acetyltransferase complex"/>
    <property type="evidence" value="ECO:0007669"/>
    <property type="project" value="InterPro"/>
</dbReference>
<evidence type="ECO:0000256" key="5">
    <source>
        <dbReference type="ARBA" id="ARBA00023242"/>
    </source>
</evidence>
<dbReference type="AlphaFoldDB" id="A0A6A4QZT8"/>
<feature type="domain" description="Enhancer of polycomb-like N-terminal" evidence="8">
    <location>
        <begin position="292"/>
        <end position="371"/>
    </location>
</feature>
<dbReference type="OrthoDB" id="435275at2759"/>